<dbReference type="Proteomes" id="UP000186583">
    <property type="component" value="Unassembled WGS sequence"/>
</dbReference>
<reference evidence="7 8" key="1">
    <citation type="submission" date="2016-11" db="EMBL/GenBank/DDBJ databases">
        <title>Draft Genome Assembly of Colletotrichum chlorophyti a pathogen of herbaceous plants.</title>
        <authorList>
            <person name="Gan P."/>
            <person name="Narusaka M."/>
            <person name="Tsushima A."/>
            <person name="Narusaka Y."/>
            <person name="Takano Y."/>
            <person name="Shirasu K."/>
        </authorList>
    </citation>
    <scope>NUCLEOTIDE SEQUENCE [LARGE SCALE GENOMIC DNA]</scope>
    <source>
        <strain evidence="7 8">NTL11</strain>
    </source>
</reference>
<keyword evidence="8" id="KW-1185">Reference proteome</keyword>
<feature type="compositionally biased region" description="Low complexity" evidence="4">
    <location>
        <begin position="97"/>
        <end position="131"/>
    </location>
</feature>
<dbReference type="CDD" id="cd00118">
    <property type="entry name" value="LysM"/>
    <property type="match status" value="5"/>
</dbReference>
<feature type="domain" description="LysM" evidence="6">
    <location>
        <begin position="228"/>
        <end position="274"/>
    </location>
</feature>
<protein>
    <submittedName>
        <fullName evidence="7">LysM domain-containing protein-like protein 4</fullName>
    </submittedName>
</protein>
<feature type="domain" description="LysM" evidence="6">
    <location>
        <begin position="313"/>
        <end position="359"/>
    </location>
</feature>
<dbReference type="STRING" id="708187.A0A1Q8S5M4"/>
<dbReference type="Gene3D" id="3.10.350.10">
    <property type="entry name" value="LysM domain"/>
    <property type="match status" value="6"/>
</dbReference>
<evidence type="ECO:0000313" key="7">
    <source>
        <dbReference type="EMBL" id="OLN96712.1"/>
    </source>
</evidence>
<dbReference type="SMART" id="SM00257">
    <property type="entry name" value="LysM"/>
    <property type="match status" value="6"/>
</dbReference>
<dbReference type="SUPFAM" id="SSF54106">
    <property type="entry name" value="LysM domain"/>
    <property type="match status" value="5"/>
</dbReference>
<feature type="domain" description="LysM" evidence="6">
    <location>
        <begin position="394"/>
        <end position="440"/>
    </location>
</feature>
<feature type="region of interest" description="Disordered" evidence="4">
    <location>
        <begin position="83"/>
        <end position="131"/>
    </location>
</feature>
<evidence type="ECO:0000313" key="8">
    <source>
        <dbReference type="Proteomes" id="UP000186583"/>
    </source>
</evidence>
<comment type="caution">
    <text evidence="7">The sequence shown here is derived from an EMBL/GenBank/DDBJ whole genome shotgun (WGS) entry which is preliminary data.</text>
</comment>
<feature type="domain" description="LysM" evidence="6">
    <location>
        <begin position="36"/>
        <end position="80"/>
    </location>
</feature>
<evidence type="ECO:0000256" key="5">
    <source>
        <dbReference type="SAM" id="SignalP"/>
    </source>
</evidence>
<feature type="domain" description="LysM" evidence="6">
    <location>
        <begin position="143"/>
        <end position="189"/>
    </location>
</feature>
<evidence type="ECO:0000259" key="6">
    <source>
        <dbReference type="PROSITE" id="PS51782"/>
    </source>
</evidence>
<dbReference type="InterPro" id="IPR052210">
    <property type="entry name" value="LysM1-like"/>
</dbReference>
<dbReference type="GO" id="GO:0008061">
    <property type="term" value="F:chitin binding"/>
    <property type="evidence" value="ECO:0007669"/>
    <property type="project" value="UniProtKB-KW"/>
</dbReference>
<gene>
    <name evidence="7" type="ORF">CCHL11_02290</name>
</gene>
<dbReference type="EMBL" id="MPGH01000014">
    <property type="protein sequence ID" value="OLN96712.1"/>
    <property type="molecule type" value="Genomic_DNA"/>
</dbReference>
<keyword evidence="5" id="KW-0732">Signal</keyword>
<keyword evidence="1" id="KW-0147">Chitin-binding</keyword>
<accession>A0A1Q8S5M4</accession>
<dbReference type="AlphaFoldDB" id="A0A1Q8S5M4"/>
<evidence type="ECO:0000256" key="2">
    <source>
        <dbReference type="ARBA" id="ARBA00023026"/>
    </source>
</evidence>
<evidence type="ECO:0000256" key="1">
    <source>
        <dbReference type="ARBA" id="ARBA00022669"/>
    </source>
</evidence>
<comment type="similarity">
    <text evidence="3">Belongs to the secreted LysM effector family.</text>
</comment>
<feature type="chain" id="PRO_5013180965" evidence="5">
    <location>
        <begin position="25"/>
        <end position="506"/>
    </location>
</feature>
<dbReference type="Pfam" id="PF01476">
    <property type="entry name" value="LysM"/>
    <property type="match status" value="6"/>
</dbReference>
<dbReference type="PANTHER" id="PTHR34997">
    <property type="entry name" value="AM15"/>
    <property type="match status" value="1"/>
</dbReference>
<evidence type="ECO:0000256" key="3">
    <source>
        <dbReference type="ARBA" id="ARBA00044955"/>
    </source>
</evidence>
<name>A0A1Q8S5M4_9PEZI</name>
<feature type="signal peptide" evidence="5">
    <location>
        <begin position="1"/>
        <end position="24"/>
    </location>
</feature>
<dbReference type="PANTHER" id="PTHR34997:SF18">
    <property type="entry name" value="LYSM DOMAIN-CONTAINING PROTEIN"/>
    <property type="match status" value="1"/>
</dbReference>
<dbReference type="PROSITE" id="PS51782">
    <property type="entry name" value="LYSM"/>
    <property type="match status" value="6"/>
</dbReference>
<keyword evidence="2" id="KW-0843">Virulence</keyword>
<proteinExistence type="inferred from homology"/>
<dbReference type="InterPro" id="IPR018392">
    <property type="entry name" value="LysM"/>
</dbReference>
<dbReference type="InterPro" id="IPR036779">
    <property type="entry name" value="LysM_dom_sf"/>
</dbReference>
<sequence>MHFARLHLVAAAAVLTSGPAVVSAGAHARRGVECFFEFPADSGETCESLSSSWGIPVDEFIDINPGVTCPNLDAGKNYCVVGEFTPEDPTTPPTQPSPTTSTSTRPTTTTQPPTTLQTSTTTTAATGPTVSPIMPGAAANCDRYYQVQSGDSCDAIAQKNGITVAQLKSWNTDINASCSNLWLDYYVCTRVPGAVVPTTTLRPSTTTAAATGPTVSPVMPGAAANCDRYYKIQSGDSCDVVASKNGITVAQLRSWNTDINAGCSNLWLDYYVCTRIPDSTTPTTTAKTTTTTAAAAGPTVSPVMPGVVANCDRYYKVQSGDSCDAIAQKNGITVAQLKTWNTDINAGCSNLWLDYYICTRVPGAVTPTTTAKTTTAPGPTNTPQLPGAVGNCNMWYKIASGDTCDNVAAKNKITVAMLRSYNTQINSSCNNLLKDYYACVGIPGAATPMPGIVSNCSRFYKVASGDSCDVIASKAGITVANFRKWNSQINSGCSNLWLDALVCTNA</sequence>
<feature type="domain" description="LysM" evidence="6">
    <location>
        <begin position="458"/>
        <end position="504"/>
    </location>
</feature>
<evidence type="ECO:0000256" key="4">
    <source>
        <dbReference type="SAM" id="MobiDB-lite"/>
    </source>
</evidence>
<organism evidence="7 8">
    <name type="scientific">Colletotrichum chlorophyti</name>
    <dbReference type="NCBI Taxonomy" id="708187"/>
    <lineage>
        <taxon>Eukaryota</taxon>
        <taxon>Fungi</taxon>
        <taxon>Dikarya</taxon>
        <taxon>Ascomycota</taxon>
        <taxon>Pezizomycotina</taxon>
        <taxon>Sordariomycetes</taxon>
        <taxon>Hypocreomycetidae</taxon>
        <taxon>Glomerellales</taxon>
        <taxon>Glomerellaceae</taxon>
        <taxon>Colletotrichum</taxon>
    </lineage>
</organism>
<dbReference type="OrthoDB" id="4848837at2759"/>